<feature type="domain" description="CBS" evidence="3">
    <location>
        <begin position="75"/>
        <end position="135"/>
    </location>
</feature>
<dbReference type="STRING" id="88036.D8SC85"/>
<dbReference type="Pfam" id="PF00571">
    <property type="entry name" value="CBS"/>
    <property type="match status" value="4"/>
</dbReference>
<dbReference type="Gene3D" id="3.10.20.90">
    <property type="entry name" value="Phosphatidylinositol 3-kinase Catalytic Subunit, Chain A, domain 1"/>
    <property type="match status" value="1"/>
</dbReference>
<organism evidence="6">
    <name type="scientific">Selaginella moellendorffii</name>
    <name type="common">Spikemoss</name>
    <dbReference type="NCBI Taxonomy" id="88036"/>
    <lineage>
        <taxon>Eukaryota</taxon>
        <taxon>Viridiplantae</taxon>
        <taxon>Streptophyta</taxon>
        <taxon>Embryophyta</taxon>
        <taxon>Tracheophyta</taxon>
        <taxon>Lycopodiopsida</taxon>
        <taxon>Selaginellales</taxon>
        <taxon>Selaginellaceae</taxon>
        <taxon>Selaginella</taxon>
    </lineage>
</organism>
<dbReference type="PROSITE" id="PS51745">
    <property type="entry name" value="PB1"/>
    <property type="match status" value="1"/>
</dbReference>
<dbReference type="SMART" id="SM00116">
    <property type="entry name" value="CBS"/>
    <property type="match status" value="4"/>
</dbReference>
<dbReference type="SUPFAM" id="SSF54277">
    <property type="entry name" value="CAD &amp; PB1 domains"/>
    <property type="match status" value="1"/>
</dbReference>
<dbReference type="SMART" id="SM00666">
    <property type="entry name" value="PB1"/>
    <property type="match status" value="1"/>
</dbReference>
<dbReference type="eggNOG" id="ENOG502QVK2">
    <property type="taxonomic scope" value="Eukaryota"/>
</dbReference>
<dbReference type="InParanoid" id="D8SC85"/>
<dbReference type="InterPro" id="IPR000270">
    <property type="entry name" value="PB1_dom"/>
</dbReference>
<evidence type="ECO:0000259" key="3">
    <source>
        <dbReference type="PROSITE" id="PS51371"/>
    </source>
</evidence>
<gene>
    <name evidence="5" type="ORF">SELMODRAFT_32029</name>
</gene>
<dbReference type="PANTHER" id="PTHR48108">
    <property type="entry name" value="CBS DOMAIN-CONTAINING PROTEIN CBSX2, CHLOROPLASTIC"/>
    <property type="match status" value="1"/>
</dbReference>
<proteinExistence type="predicted"/>
<keyword evidence="6" id="KW-1185">Reference proteome</keyword>
<name>D8SC85_SELML</name>
<dbReference type="AlphaFoldDB" id="D8SC85"/>
<feature type="domain" description="CBS" evidence="3">
    <location>
        <begin position="241"/>
        <end position="299"/>
    </location>
</feature>
<dbReference type="HOGENOM" id="CLU_009026_3_0_1"/>
<dbReference type="InterPro" id="IPR000644">
    <property type="entry name" value="CBS_dom"/>
</dbReference>
<dbReference type="InterPro" id="IPR046342">
    <property type="entry name" value="CBS_dom_sf"/>
</dbReference>
<dbReference type="PROSITE" id="PS51371">
    <property type="entry name" value="CBS"/>
    <property type="match status" value="4"/>
</dbReference>
<dbReference type="Proteomes" id="UP000001514">
    <property type="component" value="Unassembled WGS sequence"/>
</dbReference>
<dbReference type="KEGG" id="smo:SELMODRAFT_32029"/>
<dbReference type="EMBL" id="GL377611">
    <property type="protein sequence ID" value="EFJ18044.1"/>
    <property type="molecule type" value="Genomic_DNA"/>
</dbReference>
<dbReference type="InterPro" id="IPR051462">
    <property type="entry name" value="CBS_domain-containing"/>
</dbReference>
<dbReference type="InterPro" id="IPR053793">
    <property type="entry name" value="PB1-like"/>
</dbReference>
<reference evidence="5 6" key="1">
    <citation type="journal article" date="2011" name="Science">
        <title>The Selaginella genome identifies genetic changes associated with the evolution of vascular plants.</title>
        <authorList>
            <person name="Banks J.A."/>
            <person name="Nishiyama T."/>
            <person name="Hasebe M."/>
            <person name="Bowman J.L."/>
            <person name="Gribskov M."/>
            <person name="dePamphilis C."/>
            <person name="Albert V.A."/>
            <person name="Aono N."/>
            <person name="Aoyama T."/>
            <person name="Ambrose B.A."/>
            <person name="Ashton N.W."/>
            <person name="Axtell M.J."/>
            <person name="Barker E."/>
            <person name="Barker M.S."/>
            <person name="Bennetzen J.L."/>
            <person name="Bonawitz N.D."/>
            <person name="Chapple C."/>
            <person name="Cheng C."/>
            <person name="Correa L.G."/>
            <person name="Dacre M."/>
            <person name="DeBarry J."/>
            <person name="Dreyer I."/>
            <person name="Elias M."/>
            <person name="Engstrom E.M."/>
            <person name="Estelle M."/>
            <person name="Feng L."/>
            <person name="Finet C."/>
            <person name="Floyd S.K."/>
            <person name="Frommer W.B."/>
            <person name="Fujita T."/>
            <person name="Gramzow L."/>
            <person name="Gutensohn M."/>
            <person name="Harholt J."/>
            <person name="Hattori M."/>
            <person name="Heyl A."/>
            <person name="Hirai T."/>
            <person name="Hiwatashi Y."/>
            <person name="Ishikawa M."/>
            <person name="Iwata M."/>
            <person name="Karol K.G."/>
            <person name="Koehler B."/>
            <person name="Kolukisaoglu U."/>
            <person name="Kubo M."/>
            <person name="Kurata T."/>
            <person name="Lalonde S."/>
            <person name="Li K."/>
            <person name="Li Y."/>
            <person name="Litt A."/>
            <person name="Lyons E."/>
            <person name="Manning G."/>
            <person name="Maruyama T."/>
            <person name="Michael T.P."/>
            <person name="Mikami K."/>
            <person name="Miyazaki S."/>
            <person name="Morinaga S."/>
            <person name="Murata T."/>
            <person name="Mueller-Roeber B."/>
            <person name="Nelson D.R."/>
            <person name="Obara M."/>
            <person name="Oguri Y."/>
            <person name="Olmstead R.G."/>
            <person name="Onodera N."/>
            <person name="Petersen B.L."/>
            <person name="Pils B."/>
            <person name="Prigge M."/>
            <person name="Rensing S.A."/>
            <person name="Riano-Pachon D.M."/>
            <person name="Roberts A.W."/>
            <person name="Sato Y."/>
            <person name="Scheller H.V."/>
            <person name="Schulz B."/>
            <person name="Schulz C."/>
            <person name="Shakirov E.V."/>
            <person name="Shibagaki N."/>
            <person name="Shinohara N."/>
            <person name="Shippen D.E."/>
            <person name="Soerensen I."/>
            <person name="Sotooka R."/>
            <person name="Sugimoto N."/>
            <person name="Sugita M."/>
            <person name="Sumikawa N."/>
            <person name="Tanurdzic M."/>
            <person name="Theissen G."/>
            <person name="Ulvskov P."/>
            <person name="Wakazuki S."/>
            <person name="Weng J.K."/>
            <person name="Willats W.W."/>
            <person name="Wipf D."/>
            <person name="Wolf P.G."/>
            <person name="Yang L."/>
            <person name="Zimmer A.D."/>
            <person name="Zhu Q."/>
            <person name="Mitros T."/>
            <person name="Hellsten U."/>
            <person name="Loque D."/>
            <person name="Otillar R."/>
            <person name="Salamov A."/>
            <person name="Schmutz J."/>
            <person name="Shapiro H."/>
            <person name="Lindquist E."/>
            <person name="Lucas S."/>
            <person name="Rokhsar D."/>
            <person name="Grigoriev I.V."/>
        </authorList>
    </citation>
    <scope>NUCLEOTIDE SEQUENCE [LARGE SCALE GENOMIC DNA]</scope>
</reference>
<evidence type="ECO:0000256" key="1">
    <source>
        <dbReference type="ARBA" id="ARBA00022737"/>
    </source>
</evidence>
<feature type="domain" description="CBS" evidence="3">
    <location>
        <begin position="8"/>
        <end position="67"/>
    </location>
</feature>
<evidence type="ECO:0000313" key="5">
    <source>
        <dbReference type="EMBL" id="EFJ18044.1"/>
    </source>
</evidence>
<feature type="non-terminal residue" evidence="5">
    <location>
        <position position="427"/>
    </location>
</feature>
<dbReference type="Gene3D" id="3.10.580.10">
    <property type="entry name" value="CBS-domain"/>
    <property type="match status" value="2"/>
</dbReference>
<evidence type="ECO:0000256" key="2">
    <source>
        <dbReference type="PROSITE-ProRule" id="PRU00703"/>
    </source>
</evidence>
<feature type="domain" description="PB1" evidence="4">
    <location>
        <begin position="352"/>
        <end position="427"/>
    </location>
</feature>
<keyword evidence="2" id="KW-0129">CBS domain</keyword>
<sequence>GRRSVAKLRPAKALIIRDSSSVADACRRMAAARIDAVLLTDSDSVLCGIFTDKDVVARVIAKGLKPEETCVSSVMTRNPVYIPSDALADHALRKMIRGKFRHLPVVDNGQVIALVNMKKCLYDAIVTLEWHMAASFAAMHPEKSTSPGSNISTDVRIFDNAIFQVSEGCLQLTLNLNCSAVTICPNETVDTATKKMLEFSSDYVIVASGRNPVGIFTSKDLLMRVVAKGLCPTSTAIEKVMTRNVECASLDTAVVDALHIMHDGRFCHLPILDQDRNVVGCVSVMALVECGLASVSQKLPRGRVDYCVTLQVEEEIVKLDASNSVTTACSDSANLTSELIAVKTVYPSLWLANFFSFKVEDPKGCVHRFTCGTQSLEEVLATVSVRIGCEDENLQLLYKDDEGDLILLSSDNDLALAVASAKAYGMK</sequence>
<dbReference type="Pfam" id="PF00564">
    <property type="entry name" value="PB1"/>
    <property type="match status" value="1"/>
</dbReference>
<feature type="non-terminal residue" evidence="5">
    <location>
        <position position="1"/>
    </location>
</feature>
<keyword evidence="1" id="KW-0677">Repeat</keyword>
<evidence type="ECO:0008006" key="7">
    <source>
        <dbReference type="Google" id="ProtNLM"/>
    </source>
</evidence>
<dbReference type="Gramene" id="EFJ18044">
    <property type="protein sequence ID" value="EFJ18044"/>
    <property type="gene ID" value="SELMODRAFT_32029"/>
</dbReference>
<evidence type="ECO:0000259" key="4">
    <source>
        <dbReference type="PROSITE" id="PS51745"/>
    </source>
</evidence>
<feature type="domain" description="CBS" evidence="3">
    <location>
        <begin position="176"/>
        <end position="233"/>
    </location>
</feature>
<accession>D8SC85</accession>
<protein>
    <recommendedName>
        <fullName evidence="7">CBS domain-containing protein</fullName>
    </recommendedName>
</protein>
<dbReference type="SUPFAM" id="SSF54631">
    <property type="entry name" value="CBS-domain pair"/>
    <property type="match status" value="2"/>
</dbReference>
<dbReference type="PANTHER" id="PTHR48108:SF26">
    <property type="entry name" value="CBS DOMAIN-CONTAINING PROTEIN DDB_G0289609"/>
    <property type="match status" value="1"/>
</dbReference>
<evidence type="ECO:0000313" key="6">
    <source>
        <dbReference type="Proteomes" id="UP000001514"/>
    </source>
</evidence>